<dbReference type="Gene3D" id="3.40.50.300">
    <property type="entry name" value="P-loop containing nucleotide triphosphate hydrolases"/>
    <property type="match status" value="1"/>
</dbReference>
<evidence type="ECO:0000256" key="3">
    <source>
        <dbReference type="ARBA" id="ARBA00023125"/>
    </source>
</evidence>
<sequence length="1130" mass="119710">MVFIRVLGEFAAEVNGEPVHPGGPRQRGVLALLVAARGQVVPVDRMIEDLWRGEPPARALMSLQAYVSNLRRLLEPGRPPRAPARLLVSAPPGYALRLPPDSVDAWRFEDLLDQARTVTDPRAARARLAEALELWRGPAFAEVADEPWAAAETARLDELRLVAAELHVAAGLRTGDPATVVPEAERLTRGEPLREEGWRLHALALWSSGRQADALATLRRARRLFAEELGLDPGPDLTALEEAILTGRTDVLRATVPLPPQSPSPPEMSSSPQMLPPPQSPSSPPMLPPLLTARPLLTAPLPPTVTLPGTVPVAEASFVGREAELSALVTAAEQAAADGARVALVTGEAGLGKSTLLEHLGRRLERTGWLVAAGHCPEAAGAPPAWAWTEALGAVAAATSPGEHADDLAPLLTDTVPVDADATAGRFRLRRAVWRWLAAVAAKRPVAVVLDDLHWADAATLELLGGGLGTRAPILVVAAYRAEESGHLTDTLAALARAAPLRLDLPGLDDVAVAQLVRNECEADDETVAGIAERTGGNPFYVRESARLLNGEGALVALSEVPQGVRDVLRRRLARLPGQGVAVLRLAAVAGRESSVDMLVDAADSDADSVLDALDAGVIAGLLSEPAPGRVRFVHALVRDTLLADVSRLRAARMHARVAAALEPTGDITALAHHYARAGSPKAVGYCVRAAELAEARYAHDVAADLLADAVANSTSPEERVALHGRLLRAQIRAGAVAAARTTRRQAVEYAESLGRDDLMIAAFTAWTEPTPWQSRPYGTVDRPVVDRLSRLLERTDLTAEVRGRLLVSYAEELAGEDDPTVTAAAREALGLATGPRLRAAALRILTRGHTGSAGSDELCRELVALGTEHDLPVYRVTGLLNHAAVAAGAGDPATMRRVTAEALDLARTYRMPEAIGVAEVTLATLALIEGRFADAERLYTEAAGGMRRAGSLHAPGFLGLALAATWVNDGTLGEHLDEARALHEATGPIAADLLALALHANGLTAEARRVRASDPIRPDYFFTFLTTARAMAVIALDDRAAAEEIYAALLPHRDGPPAGVTSLAAALRPVAHTLGELAVFLGRDQEAADHFARAAVIADRWNAPHWAAEARSRRDMAATKANPRVSYAP</sequence>
<dbReference type="SMART" id="SM00862">
    <property type="entry name" value="Trans_reg_C"/>
    <property type="match status" value="1"/>
</dbReference>
<dbReference type="SUPFAM" id="SSF46894">
    <property type="entry name" value="C-terminal effector domain of the bipartite response regulators"/>
    <property type="match status" value="1"/>
</dbReference>
<dbReference type="InterPro" id="IPR051677">
    <property type="entry name" value="AfsR-DnrI-RedD_regulator"/>
</dbReference>
<keyword evidence="2" id="KW-0805">Transcription regulation</keyword>
<name>A0ABT4SXY0_9ACTN</name>
<evidence type="ECO:0000256" key="1">
    <source>
        <dbReference type="ARBA" id="ARBA00005820"/>
    </source>
</evidence>
<feature type="compositionally biased region" description="Pro residues" evidence="6">
    <location>
        <begin position="257"/>
        <end position="266"/>
    </location>
</feature>
<dbReference type="InterPro" id="IPR011990">
    <property type="entry name" value="TPR-like_helical_dom_sf"/>
</dbReference>
<keyword evidence="3 5" id="KW-0238">DNA-binding</keyword>
<comment type="caution">
    <text evidence="8">The sequence shown here is derived from an EMBL/GenBank/DDBJ whole genome shotgun (WGS) entry which is preliminary data.</text>
</comment>
<dbReference type="InterPro" id="IPR005158">
    <property type="entry name" value="BTAD"/>
</dbReference>
<dbReference type="Pfam" id="PF00486">
    <property type="entry name" value="Trans_reg_C"/>
    <property type="match status" value="1"/>
</dbReference>
<dbReference type="EMBL" id="JAPNUD010000035">
    <property type="protein sequence ID" value="MDA0642117.1"/>
    <property type="molecule type" value="Genomic_DNA"/>
</dbReference>
<proteinExistence type="inferred from homology"/>
<feature type="DNA-binding region" description="OmpR/PhoB-type" evidence="5">
    <location>
        <begin position="1"/>
        <end position="98"/>
    </location>
</feature>
<evidence type="ECO:0000313" key="8">
    <source>
        <dbReference type="EMBL" id="MDA0642117.1"/>
    </source>
</evidence>
<dbReference type="InterPro" id="IPR036388">
    <property type="entry name" value="WH-like_DNA-bd_sf"/>
</dbReference>
<dbReference type="SMART" id="SM01043">
    <property type="entry name" value="BTAD"/>
    <property type="match status" value="1"/>
</dbReference>
<feature type="compositionally biased region" description="Pro residues" evidence="6">
    <location>
        <begin position="274"/>
        <end position="288"/>
    </location>
</feature>
<evidence type="ECO:0000256" key="2">
    <source>
        <dbReference type="ARBA" id="ARBA00023015"/>
    </source>
</evidence>
<feature type="domain" description="OmpR/PhoB-type" evidence="7">
    <location>
        <begin position="1"/>
        <end position="98"/>
    </location>
</feature>
<dbReference type="Pfam" id="PF03704">
    <property type="entry name" value="BTAD"/>
    <property type="match status" value="1"/>
</dbReference>
<dbReference type="SUPFAM" id="SSF52540">
    <property type="entry name" value="P-loop containing nucleoside triphosphate hydrolases"/>
    <property type="match status" value="1"/>
</dbReference>
<evidence type="ECO:0000256" key="4">
    <source>
        <dbReference type="ARBA" id="ARBA00023163"/>
    </source>
</evidence>
<dbReference type="InterPro" id="IPR027417">
    <property type="entry name" value="P-loop_NTPase"/>
</dbReference>
<keyword evidence="4" id="KW-0804">Transcription</keyword>
<dbReference type="Gene3D" id="1.25.40.10">
    <property type="entry name" value="Tetratricopeptide repeat domain"/>
    <property type="match status" value="1"/>
</dbReference>
<dbReference type="Gene3D" id="1.10.10.10">
    <property type="entry name" value="Winged helix-like DNA-binding domain superfamily/Winged helix DNA-binding domain"/>
    <property type="match status" value="1"/>
</dbReference>
<gene>
    <name evidence="8" type="ORF">OUY24_15905</name>
</gene>
<dbReference type="InterPro" id="IPR016032">
    <property type="entry name" value="Sig_transdc_resp-reg_C-effctor"/>
</dbReference>
<dbReference type="InterPro" id="IPR001867">
    <property type="entry name" value="OmpR/PhoB-type_DNA-bd"/>
</dbReference>
<keyword evidence="9" id="KW-1185">Reference proteome</keyword>
<dbReference type="RefSeq" id="WP_271276741.1">
    <property type="nucleotide sequence ID" value="NZ_BAABFD010000029.1"/>
</dbReference>
<evidence type="ECO:0000259" key="7">
    <source>
        <dbReference type="PROSITE" id="PS51755"/>
    </source>
</evidence>
<dbReference type="Proteomes" id="UP001212498">
    <property type="component" value="Unassembled WGS sequence"/>
</dbReference>
<dbReference type="CDD" id="cd15831">
    <property type="entry name" value="BTAD"/>
    <property type="match status" value="1"/>
</dbReference>
<dbReference type="InterPro" id="IPR041664">
    <property type="entry name" value="AAA_16"/>
</dbReference>
<accession>A0ABT4SXY0</accession>
<organism evidence="8 9">
    <name type="scientific">Nonomuraea ferruginea</name>
    <dbReference type="NCBI Taxonomy" id="46174"/>
    <lineage>
        <taxon>Bacteria</taxon>
        <taxon>Bacillati</taxon>
        <taxon>Actinomycetota</taxon>
        <taxon>Actinomycetes</taxon>
        <taxon>Streptosporangiales</taxon>
        <taxon>Streptosporangiaceae</taxon>
        <taxon>Nonomuraea</taxon>
    </lineage>
</organism>
<dbReference type="PANTHER" id="PTHR35807:SF1">
    <property type="entry name" value="TRANSCRIPTIONAL REGULATOR REDD"/>
    <property type="match status" value="1"/>
</dbReference>
<reference evidence="8 9" key="1">
    <citation type="submission" date="2022-11" db="EMBL/GenBank/DDBJ databases">
        <title>Nonomuraea corallina sp. nov., a new species of the genus Nonomuraea isolated from sea side sediment in Thai sea.</title>
        <authorList>
            <person name="Ngamcharungchit C."/>
            <person name="Matsumoto A."/>
            <person name="Suriyachadkun C."/>
            <person name="Panbangred W."/>
            <person name="Inahashi Y."/>
            <person name="Intra B."/>
        </authorList>
    </citation>
    <scope>NUCLEOTIDE SEQUENCE [LARGE SCALE GENOMIC DNA]</scope>
    <source>
        <strain evidence="8 9">DSM 43553</strain>
    </source>
</reference>
<feature type="region of interest" description="Disordered" evidence="6">
    <location>
        <begin position="255"/>
        <end position="290"/>
    </location>
</feature>
<evidence type="ECO:0000313" key="9">
    <source>
        <dbReference type="Proteomes" id="UP001212498"/>
    </source>
</evidence>
<comment type="similarity">
    <text evidence="1">Belongs to the AfsR/DnrI/RedD regulatory family.</text>
</comment>
<evidence type="ECO:0000256" key="6">
    <source>
        <dbReference type="SAM" id="MobiDB-lite"/>
    </source>
</evidence>
<dbReference type="PROSITE" id="PS51755">
    <property type="entry name" value="OMPR_PHOB"/>
    <property type="match status" value="1"/>
</dbReference>
<dbReference type="Pfam" id="PF13191">
    <property type="entry name" value="AAA_16"/>
    <property type="match status" value="1"/>
</dbReference>
<dbReference type="SUPFAM" id="SSF48452">
    <property type="entry name" value="TPR-like"/>
    <property type="match status" value="1"/>
</dbReference>
<evidence type="ECO:0000256" key="5">
    <source>
        <dbReference type="PROSITE-ProRule" id="PRU01091"/>
    </source>
</evidence>
<protein>
    <submittedName>
        <fullName evidence="8">BTAD domain-containing putative transcriptional regulator</fullName>
    </submittedName>
</protein>
<dbReference type="PANTHER" id="PTHR35807">
    <property type="entry name" value="TRANSCRIPTIONAL REGULATOR REDD-RELATED"/>
    <property type="match status" value="1"/>
</dbReference>